<dbReference type="AlphaFoldDB" id="A0A1J1IK05"/>
<evidence type="ECO:0000313" key="3">
    <source>
        <dbReference type="Proteomes" id="UP000183832"/>
    </source>
</evidence>
<evidence type="ECO:0000256" key="1">
    <source>
        <dbReference type="SAM" id="SignalP"/>
    </source>
</evidence>
<keyword evidence="1" id="KW-0732">Signal</keyword>
<keyword evidence="3" id="KW-1185">Reference proteome</keyword>
<feature type="chain" id="PRO_5012294831" evidence="1">
    <location>
        <begin position="19"/>
        <end position="138"/>
    </location>
</feature>
<evidence type="ECO:0000313" key="2">
    <source>
        <dbReference type="EMBL" id="CRL00563.1"/>
    </source>
</evidence>
<proteinExistence type="predicted"/>
<gene>
    <name evidence="2" type="ORF">CLUMA_CG013823</name>
</gene>
<reference evidence="2 3" key="1">
    <citation type="submission" date="2015-04" db="EMBL/GenBank/DDBJ databases">
        <authorList>
            <person name="Syromyatnikov M.Y."/>
            <person name="Popov V.N."/>
        </authorList>
    </citation>
    <scope>NUCLEOTIDE SEQUENCE [LARGE SCALE GENOMIC DNA]</scope>
</reference>
<sequence>MLVLQLLIFLISVHLSLSCNGIKILERSFRSCGGNGDQVIKHLNGTVDLNEKCEVNSNTCSEVKPYKTAKLKLTTFDGKMKLNQLEIDLCGKKINDLYKVPLYVFAIPNNLTSRLRYEITHDTGTSCFEIESKISRKH</sequence>
<accession>A0A1J1IK05</accession>
<protein>
    <submittedName>
        <fullName evidence="2">CLUMA_CG013823, isoform A</fullName>
    </submittedName>
</protein>
<organism evidence="2 3">
    <name type="scientific">Clunio marinus</name>
    <dbReference type="NCBI Taxonomy" id="568069"/>
    <lineage>
        <taxon>Eukaryota</taxon>
        <taxon>Metazoa</taxon>
        <taxon>Ecdysozoa</taxon>
        <taxon>Arthropoda</taxon>
        <taxon>Hexapoda</taxon>
        <taxon>Insecta</taxon>
        <taxon>Pterygota</taxon>
        <taxon>Neoptera</taxon>
        <taxon>Endopterygota</taxon>
        <taxon>Diptera</taxon>
        <taxon>Nematocera</taxon>
        <taxon>Chironomoidea</taxon>
        <taxon>Chironomidae</taxon>
        <taxon>Clunio</taxon>
    </lineage>
</organism>
<dbReference type="OrthoDB" id="8184313at2759"/>
<dbReference type="EMBL" id="CVRI01000054">
    <property type="protein sequence ID" value="CRL00563.1"/>
    <property type="molecule type" value="Genomic_DNA"/>
</dbReference>
<feature type="signal peptide" evidence="1">
    <location>
        <begin position="1"/>
        <end position="18"/>
    </location>
</feature>
<name>A0A1J1IK05_9DIPT</name>
<dbReference type="Proteomes" id="UP000183832">
    <property type="component" value="Unassembled WGS sequence"/>
</dbReference>